<evidence type="ECO:0000313" key="6">
    <source>
        <dbReference type="Proteomes" id="UP000663879"/>
    </source>
</evidence>
<dbReference type="Gene3D" id="3.40.50.720">
    <property type="entry name" value="NAD(P)-binding Rossmann-like Domain"/>
    <property type="match status" value="1"/>
</dbReference>
<dbReference type="PANTHER" id="PTHR44054:SF1">
    <property type="entry name" value="SYNAPTIC VESICLE MEMBRANE PROTEIN VAT-1 HOMOLOG"/>
    <property type="match status" value="1"/>
</dbReference>
<feature type="compositionally biased region" description="Basic and acidic residues" evidence="3">
    <location>
        <begin position="394"/>
        <end position="410"/>
    </location>
</feature>
<dbReference type="InterPro" id="IPR013154">
    <property type="entry name" value="ADH-like_N"/>
</dbReference>
<dbReference type="InterPro" id="IPR052100">
    <property type="entry name" value="SV-ATPase_mito-regulator"/>
</dbReference>
<dbReference type="GO" id="GO:0008270">
    <property type="term" value="F:zinc ion binding"/>
    <property type="evidence" value="ECO:0007669"/>
    <property type="project" value="InterPro"/>
</dbReference>
<dbReference type="InterPro" id="IPR020843">
    <property type="entry name" value="ER"/>
</dbReference>
<feature type="compositionally biased region" description="Low complexity" evidence="3">
    <location>
        <begin position="456"/>
        <end position="495"/>
    </location>
</feature>
<feature type="domain" description="Enoyl reductase (ER)" evidence="4">
    <location>
        <begin position="17"/>
        <end position="346"/>
    </location>
</feature>
<dbReference type="Pfam" id="PF08240">
    <property type="entry name" value="ADH_N"/>
    <property type="match status" value="1"/>
</dbReference>
<keyword evidence="6" id="KW-1185">Reference proteome</keyword>
<evidence type="ECO:0000256" key="3">
    <source>
        <dbReference type="SAM" id="MobiDB-lite"/>
    </source>
</evidence>
<keyword evidence="2" id="KW-0560">Oxidoreductase</keyword>
<dbReference type="Gene3D" id="3.90.180.10">
    <property type="entry name" value="Medium-chain alcohol dehydrogenases, catalytic domain"/>
    <property type="match status" value="1"/>
</dbReference>
<accession>A0A813PB52</accession>
<dbReference type="CDD" id="cd08275">
    <property type="entry name" value="MDR3"/>
    <property type="match status" value="1"/>
</dbReference>
<protein>
    <recommendedName>
        <fullName evidence="4">Enoyl reductase (ER) domain-containing protein</fullName>
    </recommendedName>
</protein>
<comment type="similarity">
    <text evidence="1">Belongs to the zinc-containing alcohol dehydrogenase family. Quinone oxidoreductase subfamily.</text>
</comment>
<evidence type="ECO:0000256" key="2">
    <source>
        <dbReference type="ARBA" id="ARBA00023002"/>
    </source>
</evidence>
<dbReference type="PANTHER" id="PTHR44054">
    <property type="entry name" value="SYNAPTIC VESICLE MEMBRANE PROTEIN VAT-1 HOMOLOG-LIKE"/>
    <property type="match status" value="1"/>
</dbReference>
<dbReference type="AlphaFoldDB" id="A0A813PB52"/>
<dbReference type="InterPro" id="IPR036291">
    <property type="entry name" value="NAD(P)-bd_dom_sf"/>
</dbReference>
<comment type="caution">
    <text evidence="5">The sequence shown here is derived from an EMBL/GenBank/DDBJ whole genome shotgun (WGS) entry which is preliminary data.</text>
</comment>
<feature type="compositionally biased region" description="Basic and acidic residues" evidence="3">
    <location>
        <begin position="419"/>
        <end position="452"/>
    </location>
</feature>
<dbReference type="InterPro" id="IPR011032">
    <property type="entry name" value="GroES-like_sf"/>
</dbReference>
<dbReference type="InterPro" id="IPR002364">
    <property type="entry name" value="Quin_OxRdtase/zeta-crystal_CS"/>
</dbReference>
<evidence type="ECO:0000256" key="1">
    <source>
        <dbReference type="ARBA" id="ARBA00010371"/>
    </source>
</evidence>
<evidence type="ECO:0000313" key="5">
    <source>
        <dbReference type="EMBL" id="CAF0751639.1"/>
    </source>
</evidence>
<evidence type="ECO:0000259" key="4">
    <source>
        <dbReference type="SMART" id="SM00829"/>
    </source>
</evidence>
<feature type="region of interest" description="Disordered" evidence="3">
    <location>
        <begin position="394"/>
        <end position="495"/>
    </location>
</feature>
<dbReference type="Pfam" id="PF13602">
    <property type="entry name" value="ADH_zinc_N_2"/>
    <property type="match status" value="1"/>
</dbReference>
<proteinExistence type="inferred from homology"/>
<name>A0A813PB52_9BILA</name>
<gene>
    <name evidence="5" type="ORF">OXX778_LOCUS3949</name>
</gene>
<sequence length="495" mass="55383">MSEKIKAIVLTSTSGGSDYSNLQIKEENYPKLEKDDQVIVRVKASGLNFAELMQRQGLYKPQSKTPYTPGFEAAGVVEEVGSEVTEFKVNDRVLVFNGNGIWKEVVCLPKSNLVKIPESMSFEDGAGLLVNYLTAYQILFRMVNIKKGDKVLIHMAAGGVGFAATQLCKTVPDVVVIGTASASKHEAIKQNGVTHAIDYTKSDYVQEVKNLFPDGIDVVLDPLNGDNAIKGYGLLRPFGRICHYGAASITSESRSFVSAFKAWWKCLTVTSLDIMSENKCVSGYHLGYLLGNPACSEEMSKDIAHLMDMYQQGQIKIQHDSTFAYSKIGEAMKRMHSRLNVGKIILKPDSEVEATTSVEEVKVSTDEKNVEQSQTVPEENKIEQEVVRHEVENVESQHHLTQSEHVEQETSKLAPTLAEETKQDSQEELKQENETEQHQPKEQQIEEPKQLEEPLEQQNEQLEQTTDQQPQEPETLTSTEEQQSQEQEQNLENAQ</sequence>
<dbReference type="GO" id="GO:0016491">
    <property type="term" value="F:oxidoreductase activity"/>
    <property type="evidence" value="ECO:0007669"/>
    <property type="project" value="UniProtKB-KW"/>
</dbReference>
<dbReference type="EMBL" id="CAJNOC010000371">
    <property type="protein sequence ID" value="CAF0751639.1"/>
    <property type="molecule type" value="Genomic_DNA"/>
</dbReference>
<organism evidence="5 6">
    <name type="scientific">Brachionus calyciflorus</name>
    <dbReference type="NCBI Taxonomy" id="104777"/>
    <lineage>
        <taxon>Eukaryota</taxon>
        <taxon>Metazoa</taxon>
        <taxon>Spiralia</taxon>
        <taxon>Gnathifera</taxon>
        <taxon>Rotifera</taxon>
        <taxon>Eurotatoria</taxon>
        <taxon>Monogononta</taxon>
        <taxon>Pseudotrocha</taxon>
        <taxon>Ploima</taxon>
        <taxon>Brachionidae</taxon>
        <taxon>Brachionus</taxon>
    </lineage>
</organism>
<dbReference type="OrthoDB" id="203908at2759"/>
<dbReference type="PROSITE" id="PS01162">
    <property type="entry name" value="QOR_ZETA_CRYSTAL"/>
    <property type="match status" value="1"/>
</dbReference>
<dbReference type="SUPFAM" id="SSF50129">
    <property type="entry name" value="GroES-like"/>
    <property type="match status" value="1"/>
</dbReference>
<reference evidence="5" key="1">
    <citation type="submission" date="2021-02" db="EMBL/GenBank/DDBJ databases">
        <authorList>
            <person name="Nowell W R."/>
        </authorList>
    </citation>
    <scope>NUCLEOTIDE SEQUENCE</scope>
    <source>
        <strain evidence="5">Ploen Becks lab</strain>
    </source>
</reference>
<feature type="region of interest" description="Disordered" evidence="3">
    <location>
        <begin position="363"/>
        <end position="382"/>
    </location>
</feature>
<dbReference type="SMART" id="SM00829">
    <property type="entry name" value="PKS_ER"/>
    <property type="match status" value="1"/>
</dbReference>
<dbReference type="Proteomes" id="UP000663879">
    <property type="component" value="Unassembled WGS sequence"/>
</dbReference>
<dbReference type="SUPFAM" id="SSF51735">
    <property type="entry name" value="NAD(P)-binding Rossmann-fold domains"/>
    <property type="match status" value="1"/>
</dbReference>